<evidence type="ECO:0000313" key="6">
    <source>
        <dbReference type="Proteomes" id="UP000192477"/>
    </source>
</evidence>
<dbReference type="SUPFAM" id="SSF48498">
    <property type="entry name" value="Tetracyclin repressor-like, C-terminal domain"/>
    <property type="match status" value="1"/>
</dbReference>
<comment type="caution">
    <text evidence="5">The sequence shown here is derived from an EMBL/GenBank/DDBJ whole genome shotgun (WGS) entry which is preliminary data.</text>
</comment>
<dbReference type="InterPro" id="IPR001647">
    <property type="entry name" value="HTH_TetR"/>
</dbReference>
<dbReference type="SUPFAM" id="SSF46689">
    <property type="entry name" value="Homeodomain-like"/>
    <property type="match status" value="1"/>
</dbReference>
<evidence type="ECO:0000256" key="2">
    <source>
        <dbReference type="PROSITE-ProRule" id="PRU00335"/>
    </source>
</evidence>
<dbReference type="STRING" id="112904.BH747_02810"/>
<gene>
    <name evidence="4" type="primary">acrR</name>
    <name evidence="5" type="ORF">BH747_02810</name>
    <name evidence="4" type="ORF">EVI01_04670</name>
</gene>
<dbReference type="EMBL" id="MJEA01000002">
    <property type="protein sequence ID" value="OQO70949.1"/>
    <property type="molecule type" value="Genomic_DNA"/>
</dbReference>
<dbReference type="AlphaFoldDB" id="A0A1V8YEA6"/>
<sequence>MARKKTITKDQILAAAFEVATTEGFSRFTARNIANKMNCSTQPIYLEFKNMEDLKQALFVQIYDYLKYEVFPVVHTGNTIIDLAINYIDFANREKKLYSSLYLEQYGGGSEMQNFSYHYFVETVKRDPEYADLSDEQIESLHNTTWIIATGLASLMSSNIIHPTHEQIEKMMKDSIDATLNQKKPVKVD</sequence>
<evidence type="ECO:0000313" key="4">
    <source>
        <dbReference type="EMBL" id="GEL91130.1"/>
    </source>
</evidence>
<dbReference type="Pfam" id="PF00440">
    <property type="entry name" value="TetR_N"/>
    <property type="match status" value="1"/>
</dbReference>
<feature type="DNA-binding region" description="H-T-H motif" evidence="2">
    <location>
        <begin position="29"/>
        <end position="48"/>
    </location>
</feature>
<keyword evidence="1 2" id="KW-0238">DNA-binding</keyword>
<dbReference type="Proteomes" id="UP000192477">
    <property type="component" value="Unassembled WGS sequence"/>
</dbReference>
<reference evidence="4 7" key="2">
    <citation type="submission" date="2019-07" db="EMBL/GenBank/DDBJ databases">
        <title>Whole genome shotgun sequence of Enterococcus villorum NBRC 100699.</title>
        <authorList>
            <person name="Hosoyama A."/>
            <person name="Uohara A."/>
            <person name="Ohji S."/>
            <person name="Ichikawa N."/>
        </authorList>
    </citation>
    <scope>NUCLEOTIDE SEQUENCE [LARGE SCALE GENOMIC DNA]</scope>
    <source>
        <strain evidence="4 7">NBRC 100699</strain>
    </source>
</reference>
<dbReference type="RefSeq" id="WP_010751455.1">
    <property type="nucleotide sequence ID" value="NZ_BJWF01000003.1"/>
</dbReference>
<evidence type="ECO:0000259" key="3">
    <source>
        <dbReference type="PROSITE" id="PS50977"/>
    </source>
</evidence>
<protein>
    <submittedName>
        <fullName evidence="5">TetR family transcriptional regulator</fullName>
    </submittedName>
</protein>
<dbReference type="Proteomes" id="UP000321830">
    <property type="component" value="Unassembled WGS sequence"/>
</dbReference>
<dbReference type="InterPro" id="IPR009057">
    <property type="entry name" value="Homeodomain-like_sf"/>
</dbReference>
<dbReference type="InterPro" id="IPR036271">
    <property type="entry name" value="Tet_transcr_reg_TetR-rel_C_sf"/>
</dbReference>
<reference evidence="5 6" key="1">
    <citation type="journal article" date="2017" name="BMC Microbiol.">
        <title>Comparative genomics of Enterococcus spp. isolated from bovine feces.</title>
        <authorList>
            <person name="Beukers A.G."/>
            <person name="Zaheer R."/>
            <person name="Goji N."/>
            <person name="Amoako K.K."/>
            <person name="Chaves A.V."/>
            <person name="Ward M.P."/>
            <person name="McAllister T.A."/>
        </authorList>
    </citation>
    <scope>NUCLEOTIDE SEQUENCE [LARGE SCALE GENOMIC DNA]</scope>
    <source>
        <strain evidence="5 6">F1129D 143</strain>
    </source>
</reference>
<dbReference type="EMBL" id="BJWF01000003">
    <property type="protein sequence ID" value="GEL91130.1"/>
    <property type="molecule type" value="Genomic_DNA"/>
</dbReference>
<dbReference type="Gene3D" id="1.10.357.10">
    <property type="entry name" value="Tetracycline Repressor, domain 2"/>
    <property type="match status" value="1"/>
</dbReference>
<feature type="domain" description="HTH tetR-type" evidence="3">
    <location>
        <begin position="6"/>
        <end position="66"/>
    </location>
</feature>
<evidence type="ECO:0000256" key="1">
    <source>
        <dbReference type="ARBA" id="ARBA00023125"/>
    </source>
</evidence>
<proteinExistence type="predicted"/>
<dbReference type="PROSITE" id="PS50977">
    <property type="entry name" value="HTH_TETR_2"/>
    <property type="match status" value="1"/>
</dbReference>
<evidence type="ECO:0000313" key="7">
    <source>
        <dbReference type="Proteomes" id="UP000321830"/>
    </source>
</evidence>
<dbReference type="OrthoDB" id="66596at2"/>
<name>A0A1V8YEA6_9ENTE</name>
<dbReference type="GO" id="GO:0003677">
    <property type="term" value="F:DNA binding"/>
    <property type="evidence" value="ECO:0007669"/>
    <property type="project" value="UniProtKB-UniRule"/>
</dbReference>
<accession>A0A1V8YEA6</accession>
<organism evidence="5 6">
    <name type="scientific">Enterococcus villorum</name>
    <dbReference type="NCBI Taxonomy" id="112904"/>
    <lineage>
        <taxon>Bacteria</taxon>
        <taxon>Bacillati</taxon>
        <taxon>Bacillota</taxon>
        <taxon>Bacilli</taxon>
        <taxon>Lactobacillales</taxon>
        <taxon>Enterococcaceae</taxon>
        <taxon>Enterococcus</taxon>
    </lineage>
</organism>
<evidence type="ECO:0000313" key="5">
    <source>
        <dbReference type="EMBL" id="OQO70949.1"/>
    </source>
</evidence>